<dbReference type="AlphaFoldDB" id="A0AA41CH13"/>
<gene>
    <name evidence="2" type="ORF">I5V89_19730</name>
</gene>
<dbReference type="EMBL" id="JADUOV010000019">
    <property type="protein sequence ID" value="MBH1792097.1"/>
    <property type="molecule type" value="Genomic_DNA"/>
</dbReference>
<name>A0AA41CH13_STEMA</name>
<dbReference type="GeneID" id="93744194"/>
<sequence length="271" mass="29963">MNNTKQASSPRRRAPRLAAMTVAAMMALGTGNVSAWIPVQETGTSLIQHLLNQINTYKTEATVYAAKAQDAAEYVEQNTRWIRTLEQYRQALIQVQAAVNSFGMPDSAPLVPVAPNYLVAETCGKALDFSLESAFKVFVFNPQADVKEQQMQICVNIRMMQNRKYNDAIDFLTQTVPRINNSLTRILKIRLTNNDQGTVQGADSESLRTANDIAALAQSWEARMKSYDAYIEVMEANQKVVAQAALKGDPTKQLISDMVKTTALKAALSVK</sequence>
<evidence type="ECO:0000256" key="1">
    <source>
        <dbReference type="SAM" id="SignalP"/>
    </source>
</evidence>
<evidence type="ECO:0000313" key="2">
    <source>
        <dbReference type="EMBL" id="MBH1792097.1"/>
    </source>
</evidence>
<comment type="caution">
    <text evidence="2">The sequence shown here is derived from an EMBL/GenBank/DDBJ whole genome shotgun (WGS) entry which is preliminary data.</text>
</comment>
<dbReference type="Proteomes" id="UP000634179">
    <property type="component" value="Unassembled WGS sequence"/>
</dbReference>
<accession>A0AA41CH13</accession>
<dbReference type="RefSeq" id="WP_053091844.1">
    <property type="nucleotide sequence ID" value="NZ_JABUNQ010000002.1"/>
</dbReference>
<evidence type="ECO:0008006" key="4">
    <source>
        <dbReference type="Google" id="ProtNLM"/>
    </source>
</evidence>
<proteinExistence type="predicted"/>
<evidence type="ECO:0000313" key="3">
    <source>
        <dbReference type="Proteomes" id="UP000634179"/>
    </source>
</evidence>
<reference evidence="2" key="1">
    <citation type="submission" date="2020-11" db="EMBL/GenBank/DDBJ databases">
        <title>Enhanced detection system for hospital associated transmission using whole genome sequencing surveillance.</title>
        <authorList>
            <person name="Harrison L.H."/>
            <person name="Van Tyne D."/>
            <person name="Marsh J.W."/>
            <person name="Griffith M.P."/>
            <person name="Snyder D.J."/>
            <person name="Cooper V.S."/>
            <person name="Mustapha M."/>
        </authorList>
    </citation>
    <scope>NUCLEOTIDE SEQUENCE</scope>
    <source>
        <strain evidence="2">STEN00053</strain>
    </source>
</reference>
<keyword evidence="1" id="KW-0732">Signal</keyword>
<feature type="signal peptide" evidence="1">
    <location>
        <begin position="1"/>
        <end position="35"/>
    </location>
</feature>
<feature type="chain" id="PRO_5041398864" description="Type IV secretion system protein VirB5" evidence="1">
    <location>
        <begin position="36"/>
        <end position="271"/>
    </location>
</feature>
<protein>
    <recommendedName>
        <fullName evidence="4">Type IV secretion system protein VirB5</fullName>
    </recommendedName>
</protein>
<organism evidence="2 3">
    <name type="scientific">Stenotrophomonas maltophilia</name>
    <name type="common">Pseudomonas maltophilia</name>
    <name type="synonym">Xanthomonas maltophilia</name>
    <dbReference type="NCBI Taxonomy" id="40324"/>
    <lineage>
        <taxon>Bacteria</taxon>
        <taxon>Pseudomonadati</taxon>
        <taxon>Pseudomonadota</taxon>
        <taxon>Gammaproteobacteria</taxon>
        <taxon>Lysobacterales</taxon>
        <taxon>Lysobacteraceae</taxon>
        <taxon>Stenotrophomonas</taxon>
        <taxon>Stenotrophomonas maltophilia group</taxon>
    </lineage>
</organism>